<evidence type="ECO:0000313" key="1">
    <source>
        <dbReference type="EMBL" id="KKR83656.1"/>
    </source>
</evidence>
<evidence type="ECO:0000313" key="2">
    <source>
        <dbReference type="Proteomes" id="UP000034601"/>
    </source>
</evidence>
<comment type="caution">
    <text evidence="1">The sequence shown here is derived from an EMBL/GenBank/DDBJ whole genome shotgun (WGS) entry which is preliminary data.</text>
</comment>
<gene>
    <name evidence="1" type="ORF">UU29_C0003G0058</name>
</gene>
<accession>A0A0G0U8U4</accession>
<dbReference type="AlphaFoldDB" id="A0A0G0U8U4"/>
<organism evidence="1 2">
    <name type="scientific">Candidatus Daviesbacteria bacterium GW2011_GWA2_40_9</name>
    <dbReference type="NCBI Taxonomy" id="1618424"/>
    <lineage>
        <taxon>Bacteria</taxon>
        <taxon>Candidatus Daviesiibacteriota</taxon>
    </lineage>
</organism>
<protein>
    <submittedName>
        <fullName evidence="1">Uncharacterized protein</fullName>
    </submittedName>
</protein>
<proteinExistence type="predicted"/>
<sequence>MKMTPVLVIIGVVVLTGIYLGGYSESSEDMSSGVVPTKSEVNESIVSPDTNVPTDNQNQPSGKALKIVAFGVARTSKDVLIEAKKRLGNVDMTNVEFIRLMAFKLDADPALMADQEARVQKIMAQEGQPIQNSYYEQQTGTTTDTFEQDRQRRRSEEQQECQKEMTEYNSCIGKYNTELGEYNNCLLEGRKYQYCSKPNNFCSKPFCSSL</sequence>
<reference evidence="1 2" key="1">
    <citation type="journal article" date="2015" name="Nature">
        <title>rRNA introns, odd ribosomes, and small enigmatic genomes across a large radiation of phyla.</title>
        <authorList>
            <person name="Brown C.T."/>
            <person name="Hug L.A."/>
            <person name="Thomas B.C."/>
            <person name="Sharon I."/>
            <person name="Castelle C.J."/>
            <person name="Singh A."/>
            <person name="Wilkins M.J."/>
            <person name="Williams K.H."/>
            <person name="Banfield J.F."/>
        </authorList>
    </citation>
    <scope>NUCLEOTIDE SEQUENCE [LARGE SCALE GENOMIC DNA]</scope>
</reference>
<dbReference type="Proteomes" id="UP000034601">
    <property type="component" value="Unassembled WGS sequence"/>
</dbReference>
<name>A0A0G0U8U4_9BACT</name>
<dbReference type="EMBL" id="LCAB01000003">
    <property type="protein sequence ID" value="KKR83656.1"/>
    <property type="molecule type" value="Genomic_DNA"/>
</dbReference>